<keyword evidence="1" id="KW-0472">Membrane</keyword>
<protein>
    <submittedName>
        <fullName evidence="2">Uncharacterized protein</fullName>
    </submittedName>
</protein>
<dbReference type="Proteomes" id="UP001232063">
    <property type="component" value="Unassembled WGS sequence"/>
</dbReference>
<keyword evidence="1" id="KW-0812">Transmembrane</keyword>
<organism evidence="2 3">
    <name type="scientific">Xanthocytophaga agilis</name>
    <dbReference type="NCBI Taxonomy" id="3048010"/>
    <lineage>
        <taxon>Bacteria</taxon>
        <taxon>Pseudomonadati</taxon>
        <taxon>Bacteroidota</taxon>
        <taxon>Cytophagia</taxon>
        <taxon>Cytophagales</taxon>
        <taxon>Rhodocytophagaceae</taxon>
        <taxon>Xanthocytophaga</taxon>
    </lineage>
</organism>
<evidence type="ECO:0000313" key="2">
    <source>
        <dbReference type="EMBL" id="MDJ1502707.1"/>
    </source>
</evidence>
<dbReference type="EMBL" id="JASJOU010000006">
    <property type="protein sequence ID" value="MDJ1502707.1"/>
    <property type="molecule type" value="Genomic_DNA"/>
</dbReference>
<reference evidence="2" key="1">
    <citation type="submission" date="2023-05" db="EMBL/GenBank/DDBJ databases">
        <authorList>
            <person name="Zhang X."/>
        </authorList>
    </citation>
    <scope>NUCLEOTIDE SEQUENCE</scope>
    <source>
        <strain evidence="2">BD1B2-1</strain>
    </source>
</reference>
<dbReference type="RefSeq" id="WP_314512944.1">
    <property type="nucleotide sequence ID" value="NZ_JASJOU010000006.1"/>
</dbReference>
<evidence type="ECO:0000256" key="1">
    <source>
        <dbReference type="SAM" id="Phobius"/>
    </source>
</evidence>
<gene>
    <name evidence="2" type="ORF">QNI22_18715</name>
</gene>
<sequence length="119" mass="13218">MNTKPIGPKIHGAIDYGFVAMQALAPNIFNLKGSARTLCYTFAATQGVINSFTNYPLGLKRLIPFHLHKQIETPVLPALVVLPWITGAFKEGKARRFFLASFGIALATYLLTDYRAYQK</sequence>
<comment type="caution">
    <text evidence="2">The sequence shown here is derived from an EMBL/GenBank/DDBJ whole genome shotgun (WGS) entry which is preliminary data.</text>
</comment>
<accession>A0AAE3R6X1</accession>
<proteinExistence type="predicted"/>
<name>A0AAE3R6X1_9BACT</name>
<evidence type="ECO:0000313" key="3">
    <source>
        <dbReference type="Proteomes" id="UP001232063"/>
    </source>
</evidence>
<keyword evidence="1" id="KW-1133">Transmembrane helix</keyword>
<feature type="transmembrane region" description="Helical" evidence="1">
    <location>
        <begin position="97"/>
        <end position="117"/>
    </location>
</feature>
<keyword evidence="3" id="KW-1185">Reference proteome</keyword>
<dbReference type="AlphaFoldDB" id="A0AAE3R6X1"/>